<name>A0A8X8WD90_SALSN</name>
<keyword evidence="3" id="KW-1185">Reference proteome</keyword>
<feature type="region of interest" description="Disordered" evidence="1">
    <location>
        <begin position="100"/>
        <end position="125"/>
    </location>
</feature>
<reference evidence="2" key="2">
    <citation type="submission" date="2020-08" db="EMBL/GenBank/DDBJ databases">
        <title>Plant Genome Project.</title>
        <authorList>
            <person name="Zhang R.-G."/>
        </authorList>
    </citation>
    <scope>NUCLEOTIDE SEQUENCE</scope>
    <source>
        <strain evidence="2">Huo1</strain>
        <tissue evidence="2">Leaf</tissue>
    </source>
</reference>
<comment type="caution">
    <text evidence="2">The sequence shown here is derived from an EMBL/GenBank/DDBJ whole genome shotgun (WGS) entry which is preliminary data.</text>
</comment>
<protein>
    <submittedName>
        <fullName evidence="2">Uncharacterized protein</fullName>
    </submittedName>
</protein>
<feature type="compositionally biased region" description="Polar residues" evidence="1">
    <location>
        <begin position="114"/>
        <end position="125"/>
    </location>
</feature>
<proteinExistence type="predicted"/>
<evidence type="ECO:0000313" key="3">
    <source>
        <dbReference type="Proteomes" id="UP000298416"/>
    </source>
</evidence>
<evidence type="ECO:0000256" key="1">
    <source>
        <dbReference type="SAM" id="MobiDB-lite"/>
    </source>
</evidence>
<organism evidence="2">
    <name type="scientific">Salvia splendens</name>
    <name type="common">Scarlet sage</name>
    <dbReference type="NCBI Taxonomy" id="180675"/>
    <lineage>
        <taxon>Eukaryota</taxon>
        <taxon>Viridiplantae</taxon>
        <taxon>Streptophyta</taxon>
        <taxon>Embryophyta</taxon>
        <taxon>Tracheophyta</taxon>
        <taxon>Spermatophyta</taxon>
        <taxon>Magnoliopsida</taxon>
        <taxon>eudicotyledons</taxon>
        <taxon>Gunneridae</taxon>
        <taxon>Pentapetalae</taxon>
        <taxon>asterids</taxon>
        <taxon>lamiids</taxon>
        <taxon>Lamiales</taxon>
        <taxon>Lamiaceae</taxon>
        <taxon>Nepetoideae</taxon>
        <taxon>Mentheae</taxon>
        <taxon>Salviinae</taxon>
        <taxon>Salvia</taxon>
        <taxon>Salvia subgen. Calosphace</taxon>
        <taxon>core Calosphace</taxon>
    </lineage>
</organism>
<sequence length="398" mass="43857">MALAFEFDNLKIRSEENDGRSVPPPPVPQRKSKGIRWRDDPFLAALKSCTKEEKNLSKKSFFFSCKHSCNVQDNNLVSFSKLPPIPKESSAAHAQAHNLGNIHPQVTGPHRSVGTPTESSSRHTPIGSNTNLLLHIWSPSIGLAIPDLDINQTQHRSLSIRRTPARFQTRRSKIPTLNTSYMSHQRVWSPPDCIFQPLPQPPQPHCCQNAAYEVRCIGEIITHAHSPNLDECLDSYVCGYAHELRGQDEDDSSSSSFVAPIGYSCEVTRDFDYYSKHRTVEEEHCENLGSVLLMDSKSETEVEDVCGDGASNLDATGVSILSIALLGEKLGVEEDRAVSPADHQVLASKEIYWSCSSDVNNILSTAPLPASALLSDVDGDFKCLLQGHLLDDEGCIKA</sequence>
<gene>
    <name evidence="2" type="ORF">SASPL_146749</name>
</gene>
<dbReference type="Proteomes" id="UP000298416">
    <property type="component" value="Unassembled WGS sequence"/>
</dbReference>
<evidence type="ECO:0000313" key="2">
    <source>
        <dbReference type="EMBL" id="KAG6392526.1"/>
    </source>
</evidence>
<dbReference type="AlphaFoldDB" id="A0A8X8WD90"/>
<accession>A0A8X8WD90</accession>
<reference evidence="2" key="1">
    <citation type="submission" date="2018-01" db="EMBL/GenBank/DDBJ databases">
        <authorList>
            <person name="Mao J.F."/>
        </authorList>
    </citation>
    <scope>NUCLEOTIDE SEQUENCE</scope>
    <source>
        <strain evidence="2">Huo1</strain>
        <tissue evidence="2">Leaf</tissue>
    </source>
</reference>
<feature type="region of interest" description="Disordered" evidence="1">
    <location>
        <begin position="14"/>
        <end position="33"/>
    </location>
</feature>
<dbReference type="EMBL" id="PNBA02000018">
    <property type="protein sequence ID" value="KAG6392526.1"/>
    <property type="molecule type" value="Genomic_DNA"/>
</dbReference>